<dbReference type="InParanoid" id="A0A6I9S8P8"/>
<dbReference type="Pfam" id="PF03140">
    <property type="entry name" value="DUF247"/>
    <property type="match status" value="1"/>
</dbReference>
<proteinExistence type="predicted"/>
<dbReference type="InterPro" id="IPR004158">
    <property type="entry name" value="DUF247_pln"/>
</dbReference>
<accession>A0A6I9S8P8</accession>
<keyword evidence="2" id="KW-1185">Reference proteome</keyword>
<evidence type="ECO:0000313" key="3">
    <source>
        <dbReference type="RefSeq" id="XP_010939048.2"/>
    </source>
</evidence>
<dbReference type="AlphaFoldDB" id="A0A6I9S8P8"/>
<dbReference type="GeneID" id="105057996"/>
<name>A0A6I9S8P8_ELAGV</name>
<organism evidence="2 3">
    <name type="scientific">Elaeis guineensis var. tenera</name>
    <name type="common">Oil palm</name>
    <dbReference type="NCBI Taxonomy" id="51953"/>
    <lineage>
        <taxon>Eukaryota</taxon>
        <taxon>Viridiplantae</taxon>
        <taxon>Streptophyta</taxon>
        <taxon>Embryophyta</taxon>
        <taxon>Tracheophyta</taxon>
        <taxon>Spermatophyta</taxon>
        <taxon>Magnoliopsida</taxon>
        <taxon>Liliopsida</taxon>
        <taxon>Arecaceae</taxon>
        <taxon>Arecoideae</taxon>
        <taxon>Cocoseae</taxon>
        <taxon>Elaeidinae</taxon>
        <taxon>Elaeis</taxon>
    </lineage>
</organism>
<reference evidence="3" key="1">
    <citation type="submission" date="2025-08" db="UniProtKB">
        <authorList>
            <consortium name="RefSeq"/>
        </authorList>
    </citation>
    <scope>IDENTIFICATION</scope>
</reference>
<sequence>MATGNGVPDIMEENVDSSSVHDNREASWIRELRGNIQAASIWTPPWENQEQAREESTTNPSIFSVPASFREQSPERYQPKVVAIGPYHRGNSKLLIENKVKMWCVNRFISRHSLNLQQWLLDMTSREKEARSYYSEDVSMDSRSFLEMLLLDGCFILMAFKAMESLTFDPKWPSDQIMLDLLVLENQIPFFVLVLLCNGIGGEEGFRKFAELDDAGTFIHYVLRSLDQTHMIGNLNPSILREQVLHLLHLFRLSLHPSTFERGGFETINVAKQNIIAQIFRTPTCVPSATELQYWSAVKFKKHSGGILDISFCNGVMKIPFLEINDGNQTILHNLIAFEQCYHPHVERHVTTYAAFMNCLINKEGDAGLLERRGILLNRLPTSNDAAFFFSKLSPTAKVSPIYLKSLIDEVNRYHKKKRHRWCADLKLNHFSNPRLIMSVLAATVLLILTFMQTYYSALGWPQLRSQGVQKVVDKGYEEHQEKLWLNQAQKGALERNRKKDLMMRARILATDIRSHAAKKRTVIDAGPFRLSRKNRIATPSVLTREPDVPSKTASEPILILSTPTMLLPTEVSFTRVEMVRDEEVAAKSSAAPLMGVQVGSKVMAKSEQSVAAPAVPLVERSRA</sequence>
<dbReference type="KEGG" id="egu:105057996"/>
<evidence type="ECO:0000313" key="2">
    <source>
        <dbReference type="Proteomes" id="UP000504607"/>
    </source>
</evidence>
<protein>
    <submittedName>
        <fullName evidence="3">UPF0481 protein At3g47200-like</fullName>
    </submittedName>
</protein>
<dbReference type="RefSeq" id="XP_010939048.2">
    <property type="nucleotide sequence ID" value="XM_010940746.2"/>
</dbReference>
<dbReference type="PANTHER" id="PTHR31170:SF25">
    <property type="entry name" value="BNAA09G04570D PROTEIN"/>
    <property type="match status" value="1"/>
</dbReference>
<dbReference type="PANTHER" id="PTHR31170">
    <property type="entry name" value="BNAC04G53230D PROTEIN"/>
    <property type="match status" value="1"/>
</dbReference>
<feature type="region of interest" description="Disordered" evidence="1">
    <location>
        <begin position="43"/>
        <end position="62"/>
    </location>
</feature>
<gene>
    <name evidence="3" type="primary">LOC105057996</name>
</gene>
<dbReference type="OrthoDB" id="769263at2759"/>
<evidence type="ECO:0000256" key="1">
    <source>
        <dbReference type="SAM" id="MobiDB-lite"/>
    </source>
</evidence>
<dbReference type="Proteomes" id="UP000504607">
    <property type="component" value="Chromosome 15"/>
</dbReference>